<dbReference type="InterPro" id="IPR042035">
    <property type="entry name" value="DEAH_win-hel_dom"/>
</dbReference>
<evidence type="ECO:0000313" key="2">
    <source>
        <dbReference type="Proteomes" id="UP001058974"/>
    </source>
</evidence>
<dbReference type="InterPro" id="IPR027246">
    <property type="entry name" value="Porin_Euk/Tom40"/>
</dbReference>
<dbReference type="Proteomes" id="UP001058974">
    <property type="component" value="Chromosome 7"/>
</dbReference>
<dbReference type="GO" id="GO:0055085">
    <property type="term" value="P:transmembrane transport"/>
    <property type="evidence" value="ECO:0007669"/>
    <property type="project" value="InterPro"/>
</dbReference>
<dbReference type="GO" id="GO:0005741">
    <property type="term" value="C:mitochondrial outer membrane"/>
    <property type="evidence" value="ECO:0007669"/>
    <property type="project" value="InterPro"/>
</dbReference>
<dbReference type="Gene3D" id="1.10.10.2130">
    <property type="entry name" value="DEAH helicase family, winged-helix domain"/>
    <property type="match status" value="1"/>
</dbReference>
<dbReference type="Gramene" id="Psat07G0570800-T1">
    <property type="protein sequence ID" value="KAI5390496.1"/>
    <property type="gene ID" value="KIW84_075708"/>
</dbReference>
<gene>
    <name evidence="1" type="ORF">KIW84_075708</name>
</gene>
<dbReference type="PANTHER" id="PTHR35723">
    <property type="entry name" value="POLYPHOSPHATIDYLINOSITOL PHOSPHATASE"/>
    <property type="match status" value="1"/>
</dbReference>
<sequence length="225" mass="25014">MLQRIRSYITFLETRLHKFSQNPRDITPYIFTDSDLAVVDDLGQIFRDHPNFHMALTFRNNEGQPLNSGLIAARCTRPVSIVPLVHNRSHQPTYSPTGVAITSSGTKKGELFLGDVNTQLKNKNITTDIKVDTNSNLFITITVNEPAPGALGVDDILGFDFIEKPSRTAIIKSLEQLSDLVGWQMARPPLGPIHSKATYKTDEVELRNARAADFLVVSSRKVVGK</sequence>
<accession>A0A9D4VXI0</accession>
<keyword evidence="2" id="KW-1185">Reference proteome</keyword>
<dbReference type="EMBL" id="JAMSHJ010000007">
    <property type="protein sequence ID" value="KAI5390496.1"/>
    <property type="molecule type" value="Genomic_DNA"/>
</dbReference>
<proteinExistence type="predicted"/>
<reference evidence="1 2" key="1">
    <citation type="journal article" date="2022" name="Nat. Genet.">
        <title>Improved pea reference genome and pan-genome highlight genomic features and evolutionary characteristics.</title>
        <authorList>
            <person name="Yang T."/>
            <person name="Liu R."/>
            <person name="Luo Y."/>
            <person name="Hu S."/>
            <person name="Wang D."/>
            <person name="Wang C."/>
            <person name="Pandey M.K."/>
            <person name="Ge S."/>
            <person name="Xu Q."/>
            <person name="Li N."/>
            <person name="Li G."/>
            <person name="Huang Y."/>
            <person name="Saxena R.K."/>
            <person name="Ji Y."/>
            <person name="Li M."/>
            <person name="Yan X."/>
            <person name="He Y."/>
            <person name="Liu Y."/>
            <person name="Wang X."/>
            <person name="Xiang C."/>
            <person name="Varshney R.K."/>
            <person name="Ding H."/>
            <person name="Gao S."/>
            <person name="Zong X."/>
        </authorList>
    </citation>
    <scope>NUCLEOTIDE SEQUENCE [LARGE SCALE GENOMIC DNA]</scope>
    <source>
        <strain evidence="1 2">cv. Zhongwan 6</strain>
    </source>
</reference>
<dbReference type="AlphaFoldDB" id="A0A9D4VXI0"/>
<dbReference type="Pfam" id="PF01459">
    <property type="entry name" value="Porin_3"/>
    <property type="match status" value="1"/>
</dbReference>
<comment type="caution">
    <text evidence="1">The sequence shown here is derived from an EMBL/GenBank/DDBJ whole genome shotgun (WGS) entry which is preliminary data.</text>
</comment>
<organism evidence="1 2">
    <name type="scientific">Pisum sativum</name>
    <name type="common">Garden pea</name>
    <name type="synonym">Lathyrus oleraceus</name>
    <dbReference type="NCBI Taxonomy" id="3888"/>
    <lineage>
        <taxon>Eukaryota</taxon>
        <taxon>Viridiplantae</taxon>
        <taxon>Streptophyta</taxon>
        <taxon>Embryophyta</taxon>
        <taxon>Tracheophyta</taxon>
        <taxon>Spermatophyta</taxon>
        <taxon>Magnoliopsida</taxon>
        <taxon>eudicotyledons</taxon>
        <taxon>Gunneridae</taxon>
        <taxon>Pentapetalae</taxon>
        <taxon>rosids</taxon>
        <taxon>fabids</taxon>
        <taxon>Fabales</taxon>
        <taxon>Fabaceae</taxon>
        <taxon>Papilionoideae</taxon>
        <taxon>50 kb inversion clade</taxon>
        <taxon>NPAAA clade</taxon>
        <taxon>Hologalegina</taxon>
        <taxon>IRL clade</taxon>
        <taxon>Fabeae</taxon>
        <taxon>Lathyrus</taxon>
    </lineage>
</organism>
<evidence type="ECO:0000313" key="1">
    <source>
        <dbReference type="EMBL" id="KAI5390496.1"/>
    </source>
</evidence>
<protein>
    <submittedName>
        <fullName evidence="1">Uncharacterized protein</fullName>
    </submittedName>
</protein>
<name>A0A9D4VXI0_PEA</name>